<evidence type="ECO:0000256" key="1">
    <source>
        <dbReference type="SAM" id="MobiDB-lite"/>
    </source>
</evidence>
<dbReference type="AlphaFoldDB" id="A0A920BTS5"/>
<reference evidence="3" key="1">
    <citation type="submission" date="2021-03" db="EMBL/GenBank/DDBJ databases">
        <title>Antimicrobial resistance genes in bacteria isolated from Japanese honey, and their potential for conferring macrolide and lincosamide resistance in the American foulbrood pathogen Paenibacillus larvae.</title>
        <authorList>
            <person name="Okamoto M."/>
            <person name="Kumagai M."/>
            <person name="Kanamori H."/>
            <person name="Takamatsu D."/>
        </authorList>
    </citation>
    <scope>NUCLEOTIDE SEQUENCE</scope>
    <source>
        <strain evidence="3">J27TS8</strain>
    </source>
</reference>
<comment type="caution">
    <text evidence="3">The sequence shown here is derived from an EMBL/GenBank/DDBJ whole genome shotgun (WGS) entry which is preliminary data.</text>
</comment>
<keyword evidence="2" id="KW-0812">Transmembrane</keyword>
<feature type="compositionally biased region" description="Polar residues" evidence="1">
    <location>
        <begin position="120"/>
        <end position="133"/>
    </location>
</feature>
<keyword evidence="2" id="KW-1133">Transmembrane helix</keyword>
<feature type="region of interest" description="Disordered" evidence="1">
    <location>
        <begin position="51"/>
        <end position="181"/>
    </location>
</feature>
<feature type="compositionally biased region" description="Low complexity" evidence="1">
    <location>
        <begin position="105"/>
        <end position="119"/>
    </location>
</feature>
<accession>A0A920BTS5</accession>
<evidence type="ECO:0000313" key="4">
    <source>
        <dbReference type="Proteomes" id="UP000682111"/>
    </source>
</evidence>
<organism evidence="3 4">
    <name type="scientific">Robertmurraya siralis</name>
    <dbReference type="NCBI Taxonomy" id="77777"/>
    <lineage>
        <taxon>Bacteria</taxon>
        <taxon>Bacillati</taxon>
        <taxon>Bacillota</taxon>
        <taxon>Bacilli</taxon>
        <taxon>Bacillales</taxon>
        <taxon>Bacillaceae</taxon>
        <taxon>Robertmurraya</taxon>
    </lineage>
</organism>
<keyword evidence="2" id="KW-0472">Membrane</keyword>
<evidence type="ECO:0000313" key="3">
    <source>
        <dbReference type="EMBL" id="GIN62480.1"/>
    </source>
</evidence>
<feature type="compositionally biased region" description="Polar residues" evidence="1">
    <location>
        <begin position="152"/>
        <end position="174"/>
    </location>
</feature>
<protein>
    <submittedName>
        <fullName evidence="3">Uncharacterized protein</fullName>
    </submittedName>
</protein>
<evidence type="ECO:0000256" key="2">
    <source>
        <dbReference type="SAM" id="Phobius"/>
    </source>
</evidence>
<proteinExistence type="predicted"/>
<keyword evidence="4" id="KW-1185">Reference proteome</keyword>
<feature type="compositionally biased region" description="Low complexity" evidence="1">
    <location>
        <begin position="134"/>
        <end position="151"/>
    </location>
</feature>
<gene>
    <name evidence="3" type="ORF">J27TS8_24730</name>
</gene>
<feature type="transmembrane region" description="Helical" evidence="2">
    <location>
        <begin position="12"/>
        <end position="36"/>
    </location>
</feature>
<dbReference type="EMBL" id="BORC01000003">
    <property type="protein sequence ID" value="GIN62480.1"/>
    <property type="molecule type" value="Genomic_DNA"/>
</dbReference>
<sequence length="434" mass="45143">MERMKRKTKVWINRITAVFMAVMVVFMSFFPIITFAEGNFKPGNFSPGNFTPGNFTPGNFSPGEFTPGDFQPGEFSPGEFAPGDFQPGTFNPGEFTPGDFVPGEGATPGQYTPGQTTPGNFTEGTPGTSPDGQNGNPTPSTTNPSTIENPSYDTNAPTAGSGETNQNQGDSSSEGTKKYPFSDDPAYQGLKFITNSMIFPAIKGLDKHTLIDIDWNRYEENLSKSVAKSLIKNQLGNMFDGNTLYGGLGKLGLDIWSGVDNAKHISGFFNSWTDIKSIWNTATTTGGSFSGAALGSGSFFSKITKPFDMGTGIAGKAAPWMAAISTGISGAETIMNFANGDTVDGFASLGETLMSGAVVLSATGVGAPIAAGVAIAGGVLWAGAKIVKHKDTVVKAVKAVGNGIANTAKAVGNVVKGGVDVVKSGFKKIAGWFG</sequence>
<dbReference type="Proteomes" id="UP000682111">
    <property type="component" value="Unassembled WGS sequence"/>
</dbReference>
<name>A0A920BTS5_9BACI</name>